<name>A0A0V0ZRP5_9BILA</name>
<dbReference type="OrthoDB" id="5915619at2759"/>
<keyword evidence="3" id="KW-1185">Reference proteome</keyword>
<gene>
    <name evidence="2" type="ORF">T12_15357</name>
</gene>
<evidence type="ECO:0000256" key="1">
    <source>
        <dbReference type="SAM" id="MobiDB-lite"/>
    </source>
</evidence>
<evidence type="ECO:0000313" key="2">
    <source>
        <dbReference type="EMBL" id="KRY14778.1"/>
    </source>
</evidence>
<reference evidence="2 3" key="1">
    <citation type="submission" date="2015-01" db="EMBL/GenBank/DDBJ databases">
        <title>Evolution of Trichinella species and genotypes.</title>
        <authorList>
            <person name="Korhonen P.K."/>
            <person name="Edoardo P."/>
            <person name="Giuseppe L.R."/>
            <person name="Gasser R.B."/>
        </authorList>
    </citation>
    <scope>NUCLEOTIDE SEQUENCE [LARGE SCALE GENOMIC DNA]</scope>
    <source>
        <strain evidence="2">ISS2496</strain>
    </source>
</reference>
<proteinExistence type="predicted"/>
<sequence>MVRTSGGEPASAEDTSSGGRSVNASRWLLAHFLREKPPVLISSVSLGTSCRVSSTPSQLVARSSTYMSDSTLPTRVSR</sequence>
<accession>A0A0V0ZRP5</accession>
<evidence type="ECO:0000313" key="3">
    <source>
        <dbReference type="Proteomes" id="UP000054783"/>
    </source>
</evidence>
<protein>
    <submittedName>
        <fullName evidence="2">Uncharacterized protein</fullName>
    </submittedName>
</protein>
<dbReference type="Proteomes" id="UP000054783">
    <property type="component" value="Unassembled WGS sequence"/>
</dbReference>
<dbReference type="EMBL" id="JYDQ01000109">
    <property type="protein sequence ID" value="KRY14778.1"/>
    <property type="molecule type" value="Genomic_DNA"/>
</dbReference>
<dbReference type="AlphaFoldDB" id="A0A0V0ZRP5"/>
<comment type="caution">
    <text evidence="2">The sequence shown here is derived from an EMBL/GenBank/DDBJ whole genome shotgun (WGS) entry which is preliminary data.</text>
</comment>
<organism evidence="2 3">
    <name type="scientific">Trichinella patagoniensis</name>
    <dbReference type="NCBI Taxonomy" id="990121"/>
    <lineage>
        <taxon>Eukaryota</taxon>
        <taxon>Metazoa</taxon>
        <taxon>Ecdysozoa</taxon>
        <taxon>Nematoda</taxon>
        <taxon>Enoplea</taxon>
        <taxon>Dorylaimia</taxon>
        <taxon>Trichinellida</taxon>
        <taxon>Trichinellidae</taxon>
        <taxon>Trichinella</taxon>
    </lineage>
</organism>
<feature type="region of interest" description="Disordered" evidence="1">
    <location>
        <begin position="1"/>
        <end position="21"/>
    </location>
</feature>